<dbReference type="PANTHER" id="PTHR23513:SF6">
    <property type="entry name" value="MAJOR FACILITATOR SUPERFAMILY ASSOCIATED DOMAIN-CONTAINING PROTEIN"/>
    <property type="match status" value="1"/>
</dbReference>
<protein>
    <submittedName>
        <fullName evidence="8">MFS transporter</fullName>
    </submittedName>
</protein>
<dbReference type="PROSITE" id="PS50850">
    <property type="entry name" value="MFS"/>
    <property type="match status" value="1"/>
</dbReference>
<dbReference type="InterPro" id="IPR036259">
    <property type="entry name" value="MFS_trans_sf"/>
</dbReference>
<accession>A0A895XPA1</accession>
<feature type="transmembrane region" description="Helical" evidence="6">
    <location>
        <begin position="357"/>
        <end position="376"/>
    </location>
</feature>
<dbReference type="InterPro" id="IPR020846">
    <property type="entry name" value="MFS_dom"/>
</dbReference>
<dbReference type="Proteomes" id="UP000662939">
    <property type="component" value="Chromosome"/>
</dbReference>
<evidence type="ECO:0000256" key="2">
    <source>
        <dbReference type="ARBA" id="ARBA00022475"/>
    </source>
</evidence>
<reference evidence="8" key="1">
    <citation type="submission" date="2021-02" db="EMBL/GenBank/DDBJ databases">
        <title>Natronoglycomyces albus gen. nov., sp. nov, a haloalkaliphilic actinobacterium from a soda solonchak soil.</title>
        <authorList>
            <person name="Sorokin D.Y."/>
            <person name="Khijniak T.V."/>
            <person name="Zakharycheva A.P."/>
            <person name="Boueva O.V."/>
            <person name="Ariskina E.V."/>
            <person name="Hahnke R.L."/>
            <person name="Bunk B."/>
            <person name="Sproer C."/>
            <person name="Schumann P."/>
            <person name="Evtushenko L.I."/>
            <person name="Kublanov I.V."/>
        </authorList>
    </citation>
    <scope>NUCLEOTIDE SEQUENCE</scope>
    <source>
        <strain evidence="8">DSM 106290</strain>
    </source>
</reference>
<feature type="transmembrane region" description="Helical" evidence="6">
    <location>
        <begin position="162"/>
        <end position="187"/>
    </location>
</feature>
<evidence type="ECO:0000256" key="5">
    <source>
        <dbReference type="ARBA" id="ARBA00023136"/>
    </source>
</evidence>
<dbReference type="InterPro" id="IPR011701">
    <property type="entry name" value="MFS"/>
</dbReference>
<dbReference type="GO" id="GO:0022857">
    <property type="term" value="F:transmembrane transporter activity"/>
    <property type="evidence" value="ECO:0007669"/>
    <property type="project" value="InterPro"/>
</dbReference>
<dbReference type="CDD" id="cd06173">
    <property type="entry name" value="MFS_MefA_like"/>
    <property type="match status" value="1"/>
</dbReference>
<dbReference type="AlphaFoldDB" id="A0A895XPA1"/>
<keyword evidence="2" id="KW-1003">Cell membrane</keyword>
<name>A0A895XPA1_9ACTN</name>
<comment type="subcellular location">
    <subcellularLocation>
        <location evidence="1">Cell membrane</location>
        <topology evidence="1">Multi-pass membrane protein</topology>
    </subcellularLocation>
</comment>
<evidence type="ECO:0000313" key="8">
    <source>
        <dbReference type="EMBL" id="QSB04346.1"/>
    </source>
</evidence>
<dbReference type="Pfam" id="PF07690">
    <property type="entry name" value="MFS_1"/>
    <property type="match status" value="1"/>
</dbReference>
<feature type="transmembrane region" description="Helical" evidence="6">
    <location>
        <begin position="232"/>
        <end position="255"/>
    </location>
</feature>
<feature type="transmembrane region" description="Helical" evidence="6">
    <location>
        <begin position="319"/>
        <end position="336"/>
    </location>
</feature>
<feature type="transmembrane region" description="Helical" evidence="6">
    <location>
        <begin position="79"/>
        <end position="98"/>
    </location>
</feature>
<feature type="transmembrane region" description="Helical" evidence="6">
    <location>
        <begin position="261"/>
        <end position="284"/>
    </location>
</feature>
<evidence type="ECO:0000259" key="7">
    <source>
        <dbReference type="PROSITE" id="PS50850"/>
    </source>
</evidence>
<feature type="domain" description="Major facilitator superfamily (MFS) profile" evidence="7">
    <location>
        <begin position="168"/>
        <end position="427"/>
    </location>
</feature>
<feature type="transmembrane region" description="Helical" evidence="6">
    <location>
        <begin position="46"/>
        <end position="67"/>
    </location>
</feature>
<feature type="transmembrane region" description="Helical" evidence="6">
    <location>
        <begin position="296"/>
        <end position="313"/>
    </location>
</feature>
<dbReference type="RefSeq" id="WP_213170343.1">
    <property type="nucleotide sequence ID" value="NZ_CP070496.1"/>
</dbReference>
<evidence type="ECO:0000256" key="4">
    <source>
        <dbReference type="ARBA" id="ARBA00022989"/>
    </source>
</evidence>
<keyword evidence="3 6" id="KW-0812">Transmembrane</keyword>
<dbReference type="EMBL" id="CP070496">
    <property type="protein sequence ID" value="QSB04346.1"/>
    <property type="molecule type" value="Genomic_DNA"/>
</dbReference>
<evidence type="ECO:0000256" key="1">
    <source>
        <dbReference type="ARBA" id="ARBA00004651"/>
    </source>
</evidence>
<dbReference type="GO" id="GO:0005886">
    <property type="term" value="C:plasma membrane"/>
    <property type="evidence" value="ECO:0007669"/>
    <property type="project" value="UniProtKB-SubCell"/>
</dbReference>
<dbReference type="PANTHER" id="PTHR23513">
    <property type="entry name" value="INTEGRAL MEMBRANE EFFLUX PROTEIN-RELATED"/>
    <property type="match status" value="1"/>
</dbReference>
<sequence length="427" mass="45422">MSEVSLQNPSHWKRLVTATGISNFGDGIYFVALPLLGATLTQDPRIIASLAAATMIPSLIFSLPIGAFVDRLHQGRAMVVVDFLRCLVLATFATLVFFDEISLWHLFILALTLGTGGLLHDISSATFLPRIVHPQDLAKVNGYKASVTEIGNGVLGPAAGGLIFGMALFVPFAVNSLTFGIAALIIVRFANQTAFPRQAKAQKEGEEERKGAYWQEIKEGARWLNNHRGLRSIAIIVAAWNIFGWMPEGVLVLYVTEVLGLGSLGFGLIFGVTSVGAIIGGMFAGRIMKSIGPTRILMISVVGYAILTLPPAFLSAPLLVGAVFFLQGIPLITWNATSTSIRQALVPRELLGRVTSVFVLLGGGLAPIGFILGGFLGDLFGLRAVFLFSGIGLLVAFCLAYRGLAEAAASFSDTMRKASVGAEQGQQ</sequence>
<keyword evidence="5 6" id="KW-0472">Membrane</keyword>
<dbReference type="SUPFAM" id="SSF103473">
    <property type="entry name" value="MFS general substrate transporter"/>
    <property type="match status" value="1"/>
</dbReference>
<evidence type="ECO:0000313" key="9">
    <source>
        <dbReference type="Proteomes" id="UP000662939"/>
    </source>
</evidence>
<proteinExistence type="predicted"/>
<evidence type="ECO:0000256" key="3">
    <source>
        <dbReference type="ARBA" id="ARBA00022692"/>
    </source>
</evidence>
<organism evidence="8 9">
    <name type="scientific">Natronoglycomyces albus</name>
    <dbReference type="NCBI Taxonomy" id="2811108"/>
    <lineage>
        <taxon>Bacteria</taxon>
        <taxon>Bacillati</taxon>
        <taxon>Actinomycetota</taxon>
        <taxon>Actinomycetes</taxon>
        <taxon>Glycomycetales</taxon>
        <taxon>Glycomycetaceae</taxon>
        <taxon>Natronoglycomyces</taxon>
    </lineage>
</organism>
<feature type="transmembrane region" description="Helical" evidence="6">
    <location>
        <begin position="382"/>
        <end position="401"/>
    </location>
</feature>
<dbReference type="KEGG" id="nav:JQS30_11125"/>
<keyword evidence="9" id="KW-1185">Reference proteome</keyword>
<gene>
    <name evidence="8" type="ORF">JQS30_11125</name>
</gene>
<keyword evidence="4 6" id="KW-1133">Transmembrane helix</keyword>
<evidence type="ECO:0000256" key="6">
    <source>
        <dbReference type="SAM" id="Phobius"/>
    </source>
</evidence>
<dbReference type="Gene3D" id="1.20.1250.20">
    <property type="entry name" value="MFS general substrate transporter like domains"/>
    <property type="match status" value="1"/>
</dbReference>
<feature type="transmembrane region" description="Helical" evidence="6">
    <location>
        <begin position="21"/>
        <end position="40"/>
    </location>
</feature>